<name>A0A7K1LFA6_9MICC</name>
<dbReference type="EMBL" id="WOGT01000001">
    <property type="protein sequence ID" value="MUN53877.1"/>
    <property type="molecule type" value="Genomic_DNA"/>
</dbReference>
<reference evidence="3 4" key="1">
    <citation type="submission" date="2019-12" db="EMBL/GenBank/DDBJ databases">
        <authorList>
            <person name="Li J."/>
            <person name="Shi Y."/>
            <person name="Xu G."/>
            <person name="Xiao D."/>
            <person name="Ran X."/>
        </authorList>
    </citation>
    <scope>NUCLEOTIDE SEQUENCE [LARGE SCALE GENOMIC DNA]</scope>
    <source>
        <strain evidence="3 4">JCM 15915</strain>
    </source>
</reference>
<accession>A0A7K1LFA6</accession>
<dbReference type="CDD" id="cd00093">
    <property type="entry name" value="HTH_XRE"/>
    <property type="match status" value="1"/>
</dbReference>
<feature type="region of interest" description="Disordered" evidence="1">
    <location>
        <begin position="1"/>
        <end position="26"/>
    </location>
</feature>
<dbReference type="AlphaFoldDB" id="A0A7K1LFA6"/>
<feature type="domain" description="HTH cro/C1-type" evidence="2">
    <location>
        <begin position="44"/>
        <end position="86"/>
    </location>
</feature>
<dbReference type="InterPro" id="IPR010982">
    <property type="entry name" value="Lambda_DNA-bd_dom_sf"/>
</dbReference>
<dbReference type="InterPro" id="IPR001387">
    <property type="entry name" value="Cro/C1-type_HTH"/>
</dbReference>
<evidence type="ECO:0000259" key="2">
    <source>
        <dbReference type="PROSITE" id="PS50943"/>
    </source>
</evidence>
<dbReference type="Gene3D" id="1.10.260.40">
    <property type="entry name" value="lambda repressor-like DNA-binding domains"/>
    <property type="match status" value="1"/>
</dbReference>
<evidence type="ECO:0000313" key="4">
    <source>
        <dbReference type="Proteomes" id="UP000462152"/>
    </source>
</evidence>
<comment type="caution">
    <text evidence="3">The sequence shown here is derived from an EMBL/GenBank/DDBJ whole genome shotgun (WGS) entry which is preliminary data.</text>
</comment>
<gene>
    <name evidence="3" type="ORF">GMA10_01315</name>
</gene>
<dbReference type="Proteomes" id="UP000462152">
    <property type="component" value="Unassembled WGS sequence"/>
</dbReference>
<evidence type="ECO:0000256" key="1">
    <source>
        <dbReference type="SAM" id="MobiDB-lite"/>
    </source>
</evidence>
<keyword evidence="4" id="KW-1185">Reference proteome</keyword>
<dbReference type="PROSITE" id="PS50943">
    <property type="entry name" value="HTH_CROC1"/>
    <property type="match status" value="1"/>
</dbReference>
<proteinExistence type="predicted"/>
<dbReference type="RefSeq" id="WP_129313986.1">
    <property type="nucleotide sequence ID" value="NZ_NOIQ01000001.1"/>
</dbReference>
<dbReference type="GO" id="GO:0003677">
    <property type="term" value="F:DNA binding"/>
    <property type="evidence" value="ECO:0007669"/>
    <property type="project" value="InterPro"/>
</dbReference>
<dbReference type="Pfam" id="PF01381">
    <property type="entry name" value="HTH_3"/>
    <property type="match status" value="1"/>
</dbReference>
<sequence length="99" mass="10815">MKLSELKNHDQVVRERQESDPEYATESDRLALASAVSLAVVHHRGEHRLTQTGFGRLLGWSQLQVARLECGDIPPSIENLERLASAGIIDNGQAPGADS</sequence>
<dbReference type="SUPFAM" id="SSF47413">
    <property type="entry name" value="lambda repressor-like DNA-binding domains"/>
    <property type="match status" value="1"/>
</dbReference>
<protein>
    <submittedName>
        <fullName evidence="3">Helix-turn-helix domain-containing protein</fullName>
    </submittedName>
</protein>
<feature type="compositionally biased region" description="Basic and acidic residues" evidence="1">
    <location>
        <begin position="1"/>
        <end position="19"/>
    </location>
</feature>
<evidence type="ECO:0000313" key="3">
    <source>
        <dbReference type="EMBL" id="MUN53877.1"/>
    </source>
</evidence>
<organism evidence="3 4">
    <name type="scientific">Rothia koreensis</name>
    <dbReference type="NCBI Taxonomy" id="592378"/>
    <lineage>
        <taxon>Bacteria</taxon>
        <taxon>Bacillati</taxon>
        <taxon>Actinomycetota</taxon>
        <taxon>Actinomycetes</taxon>
        <taxon>Micrococcales</taxon>
        <taxon>Micrococcaceae</taxon>
        <taxon>Rothia</taxon>
    </lineage>
</organism>
<dbReference type="OrthoDB" id="4966777at2"/>